<sequence>MSLIHVSRGALLTIGAVVAFSTACFAGEQVSDTQKWAPPNVVGMPGYTPQAPKPAVRQTITNWNVISGGWKQFSGKVKEQWGRLTDDELVQINGKRESLEGMLQQKYGYTPDEAKREVDNWISRN</sequence>
<reference evidence="4 5" key="1">
    <citation type="submission" date="2018-11" db="EMBL/GenBank/DDBJ databases">
        <title>Genome squencing of methanotrophic bacteria isolated from alkaline groundwater in Korea.</title>
        <authorList>
            <person name="Nguyen L.N."/>
        </authorList>
    </citation>
    <scope>NUCLEOTIDE SEQUENCE [LARGE SCALE GENOMIC DNA]</scope>
    <source>
        <strain evidence="4 5">GW6</strain>
    </source>
</reference>
<protein>
    <submittedName>
        <fullName evidence="4">CsbD family protein</fullName>
    </submittedName>
</protein>
<dbReference type="EMBL" id="CP034086">
    <property type="protein sequence ID" value="AZG76648.1"/>
    <property type="molecule type" value="Genomic_DNA"/>
</dbReference>
<dbReference type="PANTHER" id="PTHR34977">
    <property type="entry name" value="UPF0337 PROTEIN YJBJ"/>
    <property type="match status" value="1"/>
</dbReference>
<feature type="domain" description="CsbD-like" evidence="3">
    <location>
        <begin position="66"/>
        <end position="116"/>
    </location>
</feature>
<comment type="similarity">
    <text evidence="1">Belongs to the UPF0337 (CsbD) family.</text>
</comment>
<evidence type="ECO:0000256" key="2">
    <source>
        <dbReference type="SAM" id="SignalP"/>
    </source>
</evidence>
<dbReference type="InterPro" id="IPR008462">
    <property type="entry name" value="CsbD"/>
</dbReference>
<dbReference type="Pfam" id="PF05532">
    <property type="entry name" value="CsbD"/>
    <property type="match status" value="1"/>
</dbReference>
<dbReference type="InterPro" id="IPR036629">
    <property type="entry name" value="YjbJ_sf"/>
</dbReference>
<dbReference type="InterPro" id="IPR050423">
    <property type="entry name" value="UPF0337_stress_rsp"/>
</dbReference>
<evidence type="ECO:0000313" key="5">
    <source>
        <dbReference type="Proteomes" id="UP000273982"/>
    </source>
</evidence>
<evidence type="ECO:0000313" key="4">
    <source>
        <dbReference type="EMBL" id="AZG76648.1"/>
    </source>
</evidence>
<feature type="chain" id="PRO_5018250503" evidence="2">
    <location>
        <begin position="27"/>
        <end position="125"/>
    </location>
</feature>
<evidence type="ECO:0000256" key="1">
    <source>
        <dbReference type="ARBA" id="ARBA00009129"/>
    </source>
</evidence>
<dbReference type="Gene3D" id="1.10.1470.10">
    <property type="entry name" value="YjbJ"/>
    <property type="match status" value="1"/>
</dbReference>
<accession>A0A3G8M764</accession>
<evidence type="ECO:0000259" key="3">
    <source>
        <dbReference type="Pfam" id="PF05532"/>
    </source>
</evidence>
<proteinExistence type="inferred from homology"/>
<dbReference type="PANTHER" id="PTHR34977:SF1">
    <property type="entry name" value="UPF0337 PROTEIN YJBJ"/>
    <property type="match status" value="1"/>
</dbReference>
<dbReference type="AlphaFoldDB" id="A0A3G8M764"/>
<feature type="signal peptide" evidence="2">
    <location>
        <begin position="1"/>
        <end position="26"/>
    </location>
</feature>
<gene>
    <name evidence="4" type="ORF">EHO51_07900</name>
</gene>
<dbReference type="Proteomes" id="UP000273982">
    <property type="component" value="Chromosome"/>
</dbReference>
<keyword evidence="2" id="KW-0732">Signal</keyword>
<name>A0A3G8M764_9HYPH</name>
<organism evidence="4 5">
    <name type="scientific">Methylocystis rosea</name>
    <dbReference type="NCBI Taxonomy" id="173366"/>
    <lineage>
        <taxon>Bacteria</taxon>
        <taxon>Pseudomonadati</taxon>
        <taxon>Pseudomonadota</taxon>
        <taxon>Alphaproteobacteria</taxon>
        <taxon>Hyphomicrobiales</taxon>
        <taxon>Methylocystaceae</taxon>
        <taxon>Methylocystis</taxon>
    </lineage>
</organism>
<dbReference type="SUPFAM" id="SSF69047">
    <property type="entry name" value="Hypothetical protein YjbJ"/>
    <property type="match status" value="1"/>
</dbReference>
<dbReference type="KEGG" id="mros:EHO51_07900"/>